<dbReference type="NCBIfam" id="TIGR00022">
    <property type="entry name" value="YhcH/YjgK/YiaL family protein"/>
    <property type="match status" value="1"/>
</dbReference>
<dbReference type="InterPro" id="IPR037012">
    <property type="entry name" value="NanQ/TabA/YiaL_sf"/>
</dbReference>
<dbReference type="RefSeq" id="WP_204605222.1">
    <property type="nucleotide sequence ID" value="NZ_JBHSED010000012.1"/>
</dbReference>
<evidence type="ECO:0000313" key="1">
    <source>
        <dbReference type="EMBL" id="MFC4303333.1"/>
    </source>
</evidence>
<dbReference type="Gene3D" id="2.60.120.370">
    <property type="entry name" value="YhcH/YjgK/YiaL"/>
    <property type="match status" value="1"/>
</dbReference>
<dbReference type="Pfam" id="PF04074">
    <property type="entry name" value="DUF386"/>
    <property type="match status" value="1"/>
</dbReference>
<dbReference type="InterPro" id="IPR004375">
    <property type="entry name" value="NanQ/TabA/YiaL"/>
</dbReference>
<dbReference type="Proteomes" id="UP001595755">
    <property type="component" value="Unassembled WGS sequence"/>
</dbReference>
<dbReference type="PANTHER" id="PTHR34986">
    <property type="entry name" value="EVOLVED BETA-GALACTOSIDASE SUBUNIT BETA"/>
    <property type="match status" value="1"/>
</dbReference>
<accession>A0ABV8S8Z5</accession>
<gene>
    <name evidence="1" type="ORF">ACFO1S_07705</name>
</gene>
<dbReference type="SUPFAM" id="SSF51197">
    <property type="entry name" value="Clavaminate synthase-like"/>
    <property type="match status" value="1"/>
</dbReference>
<dbReference type="EMBL" id="JBHSED010000012">
    <property type="protein sequence ID" value="MFC4303333.1"/>
    <property type="molecule type" value="Genomic_DNA"/>
</dbReference>
<name>A0ABV8S8Z5_9BACL</name>
<organism evidence="1 2">
    <name type="scientific">Cohnella boryungensis</name>
    <dbReference type="NCBI Taxonomy" id="768479"/>
    <lineage>
        <taxon>Bacteria</taxon>
        <taxon>Bacillati</taxon>
        <taxon>Bacillota</taxon>
        <taxon>Bacilli</taxon>
        <taxon>Bacillales</taxon>
        <taxon>Paenibacillaceae</taxon>
        <taxon>Cohnella</taxon>
    </lineage>
</organism>
<proteinExistence type="predicted"/>
<keyword evidence="2" id="KW-1185">Reference proteome</keyword>
<comment type="caution">
    <text evidence="1">The sequence shown here is derived from an EMBL/GenBank/DDBJ whole genome shotgun (WGS) entry which is preliminary data.</text>
</comment>
<protein>
    <submittedName>
        <fullName evidence="1">YhcH/YjgK/YiaL family protein</fullName>
    </submittedName>
</protein>
<reference evidence="2" key="1">
    <citation type="journal article" date="2019" name="Int. J. Syst. Evol. Microbiol.">
        <title>The Global Catalogue of Microorganisms (GCM) 10K type strain sequencing project: providing services to taxonomists for standard genome sequencing and annotation.</title>
        <authorList>
            <consortium name="The Broad Institute Genomics Platform"/>
            <consortium name="The Broad Institute Genome Sequencing Center for Infectious Disease"/>
            <person name="Wu L."/>
            <person name="Ma J."/>
        </authorList>
    </citation>
    <scope>NUCLEOTIDE SEQUENCE [LARGE SCALE GENOMIC DNA]</scope>
    <source>
        <strain evidence="2">CGMCC 4.1641</strain>
    </source>
</reference>
<evidence type="ECO:0000313" key="2">
    <source>
        <dbReference type="Proteomes" id="UP001595755"/>
    </source>
</evidence>
<dbReference type="PANTHER" id="PTHR34986:SF4">
    <property type="entry name" value="EVOLVED BETA-GALACTOSIDASE SUBUNIT BETA-RELATED"/>
    <property type="match status" value="1"/>
</dbReference>
<sequence>MILSDLRSFRDKTALYPAAVRQALELVMERRILEKEPGRYELQGEELFVLVQEVRTRPARDIRPEAHRTYADIQLVIEGKERIGYRTRAEEEQIVQDDREEKDIAFYSGLEDESELILNAGDFAVFFPGEVHRPCGAVGEESGVRKAVVKLHRRLLEA</sequence>